<feature type="compositionally biased region" description="Basic residues" evidence="1">
    <location>
        <begin position="51"/>
        <end position="60"/>
    </location>
</feature>
<gene>
    <name evidence="2" type="ORF">HZA66_01110</name>
</gene>
<feature type="compositionally biased region" description="Low complexity" evidence="1">
    <location>
        <begin position="12"/>
        <end position="22"/>
    </location>
</feature>
<name>A0A933VZN4_RHOPL</name>
<proteinExistence type="predicted"/>
<evidence type="ECO:0000313" key="2">
    <source>
        <dbReference type="EMBL" id="MBI5128015.1"/>
    </source>
</evidence>
<feature type="compositionally biased region" description="Basic and acidic residues" evidence="1">
    <location>
        <begin position="1"/>
        <end position="11"/>
    </location>
</feature>
<feature type="region of interest" description="Disordered" evidence="1">
    <location>
        <begin position="1"/>
        <end position="80"/>
    </location>
</feature>
<dbReference type="AlphaFoldDB" id="A0A933VZN4"/>
<evidence type="ECO:0000256" key="1">
    <source>
        <dbReference type="SAM" id="MobiDB-lite"/>
    </source>
</evidence>
<dbReference type="EMBL" id="JACRJB010000004">
    <property type="protein sequence ID" value="MBI5128015.1"/>
    <property type="molecule type" value="Genomic_DNA"/>
</dbReference>
<organism evidence="2 3">
    <name type="scientific">Rhodopseudomonas palustris</name>
    <dbReference type="NCBI Taxonomy" id="1076"/>
    <lineage>
        <taxon>Bacteria</taxon>
        <taxon>Pseudomonadati</taxon>
        <taxon>Pseudomonadota</taxon>
        <taxon>Alphaproteobacteria</taxon>
        <taxon>Hyphomicrobiales</taxon>
        <taxon>Nitrobacteraceae</taxon>
        <taxon>Rhodopseudomonas</taxon>
    </lineage>
</organism>
<reference evidence="2" key="1">
    <citation type="submission" date="2020-07" db="EMBL/GenBank/DDBJ databases">
        <title>Huge and variable diversity of episymbiotic CPR bacteria and DPANN archaea in groundwater ecosystems.</title>
        <authorList>
            <person name="He C.Y."/>
            <person name="Keren R."/>
            <person name="Whittaker M."/>
            <person name="Farag I.F."/>
            <person name="Doudna J."/>
            <person name="Cate J.H.D."/>
            <person name="Banfield J.F."/>
        </authorList>
    </citation>
    <scope>NUCLEOTIDE SEQUENCE</scope>
    <source>
        <strain evidence="2">NC_groundwater_1818_Pr3_B-0.1um_66_35</strain>
    </source>
</reference>
<accession>A0A933VZN4</accession>
<evidence type="ECO:0000313" key="3">
    <source>
        <dbReference type="Proteomes" id="UP000782519"/>
    </source>
</evidence>
<sequence>MDRSGQARDWRGAPAPCRAAPGDVNIPHAPAEPANDSGQRHISGANQAAAARRRTRYYPWRRREQRNPPNPDGAGANPVALRRLHSKLTSQQEADAIAAWAKLEEAP</sequence>
<protein>
    <submittedName>
        <fullName evidence="2">Uncharacterized protein</fullName>
    </submittedName>
</protein>
<comment type="caution">
    <text evidence="2">The sequence shown here is derived from an EMBL/GenBank/DDBJ whole genome shotgun (WGS) entry which is preliminary data.</text>
</comment>
<dbReference type="Proteomes" id="UP000782519">
    <property type="component" value="Unassembled WGS sequence"/>
</dbReference>